<dbReference type="EC" id="3.5.1.19" evidence="6"/>
<dbReference type="Pfam" id="PF00857">
    <property type="entry name" value="Isochorismatase"/>
    <property type="match status" value="1"/>
</dbReference>
<name>A0ABV6JM36_9PROT</name>
<evidence type="ECO:0000313" key="9">
    <source>
        <dbReference type="EMBL" id="MFC0406773.1"/>
    </source>
</evidence>
<evidence type="ECO:0000256" key="6">
    <source>
        <dbReference type="ARBA" id="ARBA00039017"/>
    </source>
</evidence>
<evidence type="ECO:0000259" key="8">
    <source>
        <dbReference type="Pfam" id="PF00857"/>
    </source>
</evidence>
<sequence length="224" mass="23483">MTLSPTTAPLPLDPERDVLIVVDVQPDFMPGGALPVSDGDAVLHPVNALLHRFGHAVATQDWHPADHLSFASQHPGNLPFGIVQLDYGDQIVWPDHCVQGTAGAALHPLLHSDRLRAVFRKGVRRAVDSYSGFVENDRRTPTGLEGYLRGTGARRVFVCGLATDFCVSATAIGAAERGFETWLVGDASRAIAAPEPAGGTSLDRAMAAMAAAGVGTTTSAALLG</sequence>
<keyword evidence="2" id="KW-0662">Pyridine nucleotide biosynthesis</keyword>
<dbReference type="PANTHER" id="PTHR11080">
    <property type="entry name" value="PYRAZINAMIDASE/NICOTINAMIDASE"/>
    <property type="match status" value="1"/>
</dbReference>
<reference evidence="9 10" key="1">
    <citation type="submission" date="2024-09" db="EMBL/GenBank/DDBJ databases">
        <authorList>
            <person name="Sun Q."/>
            <person name="Mori K."/>
        </authorList>
    </citation>
    <scope>NUCLEOTIDE SEQUENCE [LARGE SCALE GENOMIC DNA]</scope>
    <source>
        <strain evidence="9 10">TBRC 5777</strain>
    </source>
</reference>
<dbReference type="CDD" id="cd01011">
    <property type="entry name" value="nicotinamidase"/>
    <property type="match status" value="1"/>
</dbReference>
<protein>
    <recommendedName>
        <fullName evidence="6">nicotinamidase</fullName>
        <ecNumber evidence="6">3.5.1.19</ecNumber>
    </recommendedName>
    <alternativeName>
        <fullName evidence="7">Nicotinamide deamidase</fullName>
    </alternativeName>
</protein>
<evidence type="ECO:0000256" key="4">
    <source>
        <dbReference type="ARBA" id="ARBA00022801"/>
    </source>
</evidence>
<gene>
    <name evidence="9" type="primary">pncA</name>
    <name evidence="9" type="ORF">ACFFGY_00845</name>
</gene>
<evidence type="ECO:0000256" key="7">
    <source>
        <dbReference type="ARBA" id="ARBA00043224"/>
    </source>
</evidence>
<dbReference type="SUPFAM" id="SSF52499">
    <property type="entry name" value="Isochorismatase-like hydrolases"/>
    <property type="match status" value="1"/>
</dbReference>
<evidence type="ECO:0000313" key="10">
    <source>
        <dbReference type="Proteomes" id="UP001589865"/>
    </source>
</evidence>
<comment type="pathway">
    <text evidence="5">Cofactor biosynthesis; nicotinate biosynthesis; nicotinate from nicotinamide: step 1/1.</text>
</comment>
<feature type="domain" description="Isochorismatase-like" evidence="8">
    <location>
        <begin position="18"/>
        <end position="213"/>
    </location>
</feature>
<dbReference type="PANTHER" id="PTHR11080:SF2">
    <property type="entry name" value="LD05707P"/>
    <property type="match status" value="1"/>
</dbReference>
<dbReference type="InterPro" id="IPR000868">
    <property type="entry name" value="Isochorismatase-like_dom"/>
</dbReference>
<organism evidence="9 10">
    <name type="scientific">Roseomonas elaeocarpi</name>
    <dbReference type="NCBI Taxonomy" id="907779"/>
    <lineage>
        <taxon>Bacteria</taxon>
        <taxon>Pseudomonadati</taxon>
        <taxon>Pseudomonadota</taxon>
        <taxon>Alphaproteobacteria</taxon>
        <taxon>Acetobacterales</taxon>
        <taxon>Roseomonadaceae</taxon>
        <taxon>Roseomonas</taxon>
    </lineage>
</organism>
<proteinExistence type="inferred from homology"/>
<evidence type="ECO:0000256" key="3">
    <source>
        <dbReference type="ARBA" id="ARBA00022723"/>
    </source>
</evidence>
<accession>A0ABV6JM36</accession>
<evidence type="ECO:0000256" key="1">
    <source>
        <dbReference type="ARBA" id="ARBA00006336"/>
    </source>
</evidence>
<evidence type="ECO:0000256" key="2">
    <source>
        <dbReference type="ARBA" id="ARBA00022642"/>
    </source>
</evidence>
<evidence type="ECO:0000256" key="5">
    <source>
        <dbReference type="ARBA" id="ARBA00037900"/>
    </source>
</evidence>
<keyword evidence="10" id="KW-1185">Reference proteome</keyword>
<dbReference type="GO" id="GO:0008936">
    <property type="term" value="F:nicotinamidase activity"/>
    <property type="evidence" value="ECO:0007669"/>
    <property type="project" value="UniProtKB-EC"/>
</dbReference>
<dbReference type="EMBL" id="JBHLUN010000001">
    <property type="protein sequence ID" value="MFC0406773.1"/>
    <property type="molecule type" value="Genomic_DNA"/>
</dbReference>
<keyword evidence="4 9" id="KW-0378">Hydrolase</keyword>
<comment type="caution">
    <text evidence="9">The sequence shown here is derived from an EMBL/GenBank/DDBJ whole genome shotgun (WGS) entry which is preliminary data.</text>
</comment>
<dbReference type="InterPro" id="IPR052347">
    <property type="entry name" value="Isochorismatase_Nicotinamidase"/>
</dbReference>
<dbReference type="RefSeq" id="WP_377042457.1">
    <property type="nucleotide sequence ID" value="NZ_JBHLUN010000001.1"/>
</dbReference>
<dbReference type="Proteomes" id="UP001589865">
    <property type="component" value="Unassembled WGS sequence"/>
</dbReference>
<keyword evidence="3" id="KW-0479">Metal-binding</keyword>
<dbReference type="Gene3D" id="3.40.50.850">
    <property type="entry name" value="Isochorismatase-like"/>
    <property type="match status" value="1"/>
</dbReference>
<dbReference type="NCBIfam" id="NF008623">
    <property type="entry name" value="PRK11609.1"/>
    <property type="match status" value="1"/>
</dbReference>
<dbReference type="InterPro" id="IPR036380">
    <property type="entry name" value="Isochorismatase-like_sf"/>
</dbReference>
<comment type="similarity">
    <text evidence="1">Belongs to the isochorismatase family.</text>
</comment>